<gene>
    <name evidence="11" type="ORF">KGF56_001192</name>
</gene>
<comment type="pathway">
    <text evidence="2">Protein modification; protein glycosylation.</text>
</comment>
<dbReference type="RefSeq" id="XP_049181718.1">
    <property type="nucleotide sequence ID" value="XM_049322289.1"/>
</dbReference>
<evidence type="ECO:0000256" key="6">
    <source>
        <dbReference type="ARBA" id="ARBA00022989"/>
    </source>
</evidence>
<feature type="transmembrane region" description="Helical" evidence="10">
    <location>
        <begin position="12"/>
        <end position="31"/>
    </location>
</feature>
<feature type="transmembrane region" description="Helical" evidence="10">
    <location>
        <begin position="442"/>
        <end position="463"/>
    </location>
</feature>
<comment type="subcellular location">
    <subcellularLocation>
        <location evidence="1 10">Endoplasmic reticulum membrane</location>
        <topology evidence="1 10">Multi-pass membrane protein</topology>
    </subcellularLocation>
</comment>
<comment type="function">
    <text evidence="9 10">Intramembrane glycolipid transporter that operates in the biosynthetic pathway of dolichol-linked oligosaccharides, the glycan precursors employed in protein asparagine (N)-glycosylation. The sequential addition of sugars to dolichol pyrophosphate produces dolichol-linked oligosaccharides containing fourteen sugars, including two GlcNAcs, nine mannoses and three glucoses. Once assembled, the oligosaccharide is transferred from the lipid to nascent proteins by oligosaccharyltransferases. The assembly of dolichol-linked oligosaccharides begins on the cytosolic side of the endoplasmic reticulum membrane and finishes in its lumen. RFT1 could mediate the translocation of the cytosolically oriented intermediate DolPP-GlcNAc2Man5, produced by ALG11, into the ER lumen where dolichol-linked oligosaccharides assembly continues. However, the intramembrane lipid transporter activity could not be confirmed in vitro.</text>
</comment>
<feature type="transmembrane region" description="Helical" evidence="10">
    <location>
        <begin position="475"/>
        <end position="495"/>
    </location>
</feature>
<dbReference type="Proteomes" id="UP001202479">
    <property type="component" value="Unassembled WGS sequence"/>
</dbReference>
<evidence type="ECO:0000256" key="1">
    <source>
        <dbReference type="ARBA" id="ARBA00004477"/>
    </source>
</evidence>
<organism evidence="11 12">
    <name type="scientific">Candida oxycetoniae</name>
    <dbReference type="NCBI Taxonomy" id="497107"/>
    <lineage>
        <taxon>Eukaryota</taxon>
        <taxon>Fungi</taxon>
        <taxon>Dikarya</taxon>
        <taxon>Ascomycota</taxon>
        <taxon>Saccharomycotina</taxon>
        <taxon>Pichiomycetes</taxon>
        <taxon>Debaryomycetaceae</taxon>
        <taxon>Candida/Lodderomyces clade</taxon>
        <taxon>Candida</taxon>
    </lineage>
</organism>
<evidence type="ECO:0000256" key="7">
    <source>
        <dbReference type="ARBA" id="ARBA00023136"/>
    </source>
</evidence>
<evidence type="ECO:0000256" key="8">
    <source>
        <dbReference type="ARBA" id="ARBA00044793"/>
    </source>
</evidence>
<dbReference type="Pfam" id="PF04506">
    <property type="entry name" value="Rft-1"/>
    <property type="match status" value="1"/>
</dbReference>
<dbReference type="AlphaFoldDB" id="A0AAI9SZE6"/>
<keyword evidence="5 10" id="KW-0256">Endoplasmic reticulum</keyword>
<comment type="similarity">
    <text evidence="3 10">Belongs to the RFT1 family.</text>
</comment>
<dbReference type="GO" id="GO:0006488">
    <property type="term" value="P:dolichol-linked oligosaccharide biosynthetic process"/>
    <property type="evidence" value="ECO:0007669"/>
    <property type="project" value="InterPro"/>
</dbReference>
<evidence type="ECO:0000256" key="5">
    <source>
        <dbReference type="ARBA" id="ARBA00022824"/>
    </source>
</evidence>
<protein>
    <recommendedName>
        <fullName evidence="8 10">Man(5)GlcNAc(2)-PP-dolichol translocation protein RFT1</fullName>
    </recommendedName>
</protein>
<feature type="transmembrane region" description="Helical" evidence="10">
    <location>
        <begin position="51"/>
        <end position="72"/>
    </location>
</feature>
<evidence type="ECO:0000256" key="2">
    <source>
        <dbReference type="ARBA" id="ARBA00004922"/>
    </source>
</evidence>
<keyword evidence="4 10" id="KW-0812">Transmembrane</keyword>
<dbReference type="InterPro" id="IPR007594">
    <property type="entry name" value="RFT1"/>
</dbReference>
<evidence type="ECO:0000313" key="11">
    <source>
        <dbReference type="EMBL" id="KAI3405973.2"/>
    </source>
</evidence>
<dbReference type="PANTHER" id="PTHR13117:SF5">
    <property type="entry name" value="PROTEIN RFT1 HOMOLOG"/>
    <property type="match status" value="1"/>
</dbReference>
<dbReference type="EMBL" id="JAHUZD010000026">
    <property type="protein sequence ID" value="KAI3405973.2"/>
    <property type="molecule type" value="Genomic_DNA"/>
</dbReference>
<name>A0AAI9SZE6_9ASCO</name>
<dbReference type="GeneID" id="73378809"/>
<keyword evidence="6 10" id="KW-1133">Transmembrane helix</keyword>
<proteinExistence type="inferred from homology"/>
<feature type="transmembrane region" description="Helical" evidence="10">
    <location>
        <begin position="346"/>
        <end position="366"/>
    </location>
</feature>
<evidence type="ECO:0000313" key="12">
    <source>
        <dbReference type="Proteomes" id="UP001202479"/>
    </source>
</evidence>
<evidence type="ECO:0000256" key="9">
    <source>
        <dbReference type="ARBA" id="ARBA00045912"/>
    </source>
</evidence>
<sequence length="516" mass="59012">MIRFISAPVFGIAAYLDFLQSSVLFFSRESIRLSVQRVKFDQSKTKTLQKVVNLGSVATLLGVPITIIVGYLQGYRSANFQDFLLKLPFHKLAIATLLVSTFLELAIEPIYCVYQYDLDIGKRTKFEGVAMFMKCAMTFVCVLLSSRFFEGREFDGVATLSFVLGQFAYSFTLFAMYLYSFSGFNKANNTNLQLFVVPVDEGKTIYFDFGSLQIFKSFFVQMIFKQLLTEGDRFLISYLCTIEEQGIYAIVTNYGSIIARLLFQPLEESTRLMLTKVINNGSSDGDTRSLKASYFETFTYIKMICLFYFNLCLFIIFAGVTNGPFLLKFLIRRGDNWSKSDIYDLFLEYIAYIPFLAFNGIFEAIFTSAAKSDEVKRYSKFMTVMTISLLAVSYYLITILDLRLSGLIIANMLNMSLRMIYCFKAIAKYYGAAHINIDIFRVLQYITPSVIITAATFATQHYIVFKGRSFIAKDWSELIQGIIGSGILLFNLLILERQNLERSIKSFFKKKEKKST</sequence>
<feature type="transmembrane region" description="Helical" evidence="10">
    <location>
        <begin position="126"/>
        <end position="145"/>
    </location>
</feature>
<dbReference type="GO" id="GO:0005789">
    <property type="term" value="C:endoplasmic reticulum membrane"/>
    <property type="evidence" value="ECO:0007669"/>
    <property type="project" value="UniProtKB-SubCell"/>
</dbReference>
<evidence type="ECO:0000256" key="10">
    <source>
        <dbReference type="RuleBase" id="RU365067"/>
    </source>
</evidence>
<feature type="transmembrane region" description="Helical" evidence="10">
    <location>
        <begin position="378"/>
        <end position="397"/>
    </location>
</feature>
<comment type="caution">
    <text evidence="11">The sequence shown here is derived from an EMBL/GenBank/DDBJ whole genome shotgun (WGS) entry which is preliminary data.</text>
</comment>
<keyword evidence="7 10" id="KW-0472">Membrane</keyword>
<reference evidence="11" key="1">
    <citation type="journal article" date="2022" name="DNA Res.">
        <title>Genome analysis of five recently described species of the CUG-Ser clade uncovers Candida theae as a new hybrid lineage with pathogenic potential in the Candida parapsilosis species complex.</title>
        <authorList>
            <person name="Mixao V."/>
            <person name="Del Olmo V."/>
            <person name="Hegedusova E."/>
            <person name="Saus E."/>
            <person name="Pryszcz L."/>
            <person name="Cillingova A."/>
            <person name="Nosek J."/>
            <person name="Gabaldon T."/>
        </authorList>
    </citation>
    <scope>NUCLEOTIDE SEQUENCE</scope>
    <source>
        <strain evidence="11">CBS 10844</strain>
    </source>
</reference>
<feature type="transmembrane region" description="Helical" evidence="10">
    <location>
        <begin position="403"/>
        <end position="421"/>
    </location>
</feature>
<dbReference type="GO" id="GO:0034203">
    <property type="term" value="P:glycolipid translocation"/>
    <property type="evidence" value="ECO:0007669"/>
    <property type="project" value="TreeGrafter"/>
</dbReference>
<keyword evidence="12" id="KW-1185">Reference proteome</keyword>
<evidence type="ECO:0000256" key="3">
    <source>
        <dbReference type="ARBA" id="ARBA00010288"/>
    </source>
</evidence>
<dbReference type="PANTHER" id="PTHR13117">
    <property type="entry name" value="ENDOPLASMIC RETICULUM MULTISPAN TRANSMEMBRANE PROTEIN-RELATED"/>
    <property type="match status" value="1"/>
</dbReference>
<evidence type="ECO:0000256" key="4">
    <source>
        <dbReference type="ARBA" id="ARBA00022692"/>
    </source>
</evidence>
<keyword evidence="10" id="KW-0813">Transport</keyword>
<feature type="transmembrane region" description="Helical" evidence="10">
    <location>
        <begin position="92"/>
        <end position="114"/>
    </location>
</feature>
<feature type="transmembrane region" description="Helical" evidence="10">
    <location>
        <begin position="157"/>
        <end position="179"/>
    </location>
</feature>
<feature type="transmembrane region" description="Helical" evidence="10">
    <location>
        <begin position="305"/>
        <end position="326"/>
    </location>
</feature>
<accession>A0AAI9SZE6</accession>